<organism evidence="11 12">
    <name type="scientific">Falseniella ignava</name>
    <dbReference type="NCBI Taxonomy" id="137730"/>
    <lineage>
        <taxon>Bacteria</taxon>
        <taxon>Bacillati</taxon>
        <taxon>Bacillota</taxon>
        <taxon>Bacilli</taxon>
        <taxon>Lactobacillales</taxon>
        <taxon>Aerococcaceae</taxon>
        <taxon>Falseniella</taxon>
    </lineage>
</organism>
<evidence type="ECO:0000256" key="9">
    <source>
        <dbReference type="ARBA" id="ARBA00023136"/>
    </source>
</evidence>
<gene>
    <name evidence="11" type="ORF">CYJ57_07305</name>
</gene>
<keyword evidence="6" id="KW-0547">Nucleotide-binding</keyword>
<dbReference type="PANTHER" id="PTHR43297">
    <property type="entry name" value="OLIGOPEPTIDE TRANSPORT ATP-BINDING PROTEIN APPD"/>
    <property type="match status" value="1"/>
</dbReference>
<dbReference type="OrthoDB" id="9806285at2"/>
<name>A0A2I1JVY2_9LACT</name>
<reference evidence="11 12" key="1">
    <citation type="submission" date="2017-12" db="EMBL/GenBank/DDBJ databases">
        <title>Phylogenetic diversity of female urinary microbiome.</title>
        <authorList>
            <person name="Thomas-White K."/>
            <person name="Wolfe A.J."/>
        </authorList>
    </citation>
    <scope>NUCLEOTIDE SEQUENCE [LARGE SCALE GENOMIC DNA]</scope>
    <source>
        <strain evidence="11 12">UMB0898</strain>
    </source>
</reference>
<dbReference type="SMART" id="SM00382">
    <property type="entry name" value="AAA"/>
    <property type="match status" value="1"/>
</dbReference>
<comment type="subcellular location">
    <subcellularLocation>
        <location evidence="1">Cell membrane</location>
        <topology evidence="1">Peripheral membrane protein</topology>
    </subcellularLocation>
</comment>
<sequence length="301" mass="33921">MTVGNYGRRCGMTNLLDVQNLSVFDEHDLPLLHQINLSIPSCQALGIVGESGSGKSLLIKTLLGLLPDNLSACYDHLALETVNFYQMAPDKLRTFRALEIGYIPQNTMEYLHPLLTIEEQLTDGYRTHLKASGAEARQRALELLEQVEIKHPERVLKALPRDLSGGMRQRVLIAMALINQPHLMIADEPTTALDAKVQYQVMELLAKAQQQGCRNLVIISHDLHLIQKYCDYVIVMQQGEIREVGPTEIVFRKPQSPYTQALLNVRIDLSQDPDQPLLDVRHYLSPDAKPVSQEVENVTRN</sequence>
<dbReference type="CDD" id="cd03257">
    <property type="entry name" value="ABC_NikE_OppD_transporters"/>
    <property type="match status" value="1"/>
</dbReference>
<dbReference type="Gene3D" id="3.40.50.300">
    <property type="entry name" value="P-loop containing nucleotide triphosphate hydrolases"/>
    <property type="match status" value="1"/>
</dbReference>
<dbReference type="EMBL" id="PKHE01000026">
    <property type="protein sequence ID" value="PKY87531.1"/>
    <property type="molecule type" value="Genomic_DNA"/>
</dbReference>
<evidence type="ECO:0000313" key="12">
    <source>
        <dbReference type="Proteomes" id="UP000234384"/>
    </source>
</evidence>
<evidence type="ECO:0000256" key="4">
    <source>
        <dbReference type="ARBA" id="ARBA00022475"/>
    </source>
</evidence>
<dbReference type="GO" id="GO:0016887">
    <property type="term" value="F:ATP hydrolysis activity"/>
    <property type="evidence" value="ECO:0007669"/>
    <property type="project" value="InterPro"/>
</dbReference>
<evidence type="ECO:0000259" key="10">
    <source>
        <dbReference type="PROSITE" id="PS50893"/>
    </source>
</evidence>
<keyword evidence="3" id="KW-0813">Transport</keyword>
<evidence type="ECO:0000256" key="7">
    <source>
        <dbReference type="ARBA" id="ARBA00022840"/>
    </source>
</evidence>
<keyword evidence="9" id="KW-0472">Membrane</keyword>
<evidence type="ECO:0000256" key="2">
    <source>
        <dbReference type="ARBA" id="ARBA00005417"/>
    </source>
</evidence>
<keyword evidence="4" id="KW-1003">Cell membrane</keyword>
<keyword evidence="8" id="KW-1278">Translocase</keyword>
<dbReference type="Pfam" id="PF00005">
    <property type="entry name" value="ABC_tran"/>
    <property type="match status" value="1"/>
</dbReference>
<keyword evidence="5" id="KW-0997">Cell inner membrane</keyword>
<dbReference type="PANTHER" id="PTHR43297:SF14">
    <property type="entry name" value="ATPASE AAA-TYPE CORE DOMAIN-CONTAINING PROTEIN"/>
    <property type="match status" value="1"/>
</dbReference>
<dbReference type="PROSITE" id="PS00211">
    <property type="entry name" value="ABC_TRANSPORTER_1"/>
    <property type="match status" value="1"/>
</dbReference>
<dbReference type="InterPro" id="IPR003593">
    <property type="entry name" value="AAA+_ATPase"/>
</dbReference>
<evidence type="ECO:0000256" key="5">
    <source>
        <dbReference type="ARBA" id="ARBA00022519"/>
    </source>
</evidence>
<evidence type="ECO:0000313" key="11">
    <source>
        <dbReference type="EMBL" id="PKY87531.1"/>
    </source>
</evidence>
<evidence type="ECO:0000256" key="8">
    <source>
        <dbReference type="ARBA" id="ARBA00022967"/>
    </source>
</evidence>
<dbReference type="InterPro" id="IPR003439">
    <property type="entry name" value="ABC_transporter-like_ATP-bd"/>
</dbReference>
<protein>
    <submittedName>
        <fullName evidence="11">Peptide ABC transporter ATP-binding protein</fullName>
    </submittedName>
</protein>
<dbReference type="InterPro" id="IPR017871">
    <property type="entry name" value="ABC_transporter-like_CS"/>
</dbReference>
<dbReference type="Proteomes" id="UP000234384">
    <property type="component" value="Unassembled WGS sequence"/>
</dbReference>
<keyword evidence="7 11" id="KW-0067">ATP-binding</keyword>
<dbReference type="GO" id="GO:0005524">
    <property type="term" value="F:ATP binding"/>
    <property type="evidence" value="ECO:0007669"/>
    <property type="project" value="UniProtKB-KW"/>
</dbReference>
<evidence type="ECO:0000256" key="3">
    <source>
        <dbReference type="ARBA" id="ARBA00022448"/>
    </source>
</evidence>
<proteinExistence type="inferred from homology"/>
<dbReference type="GO" id="GO:0005886">
    <property type="term" value="C:plasma membrane"/>
    <property type="evidence" value="ECO:0007669"/>
    <property type="project" value="UniProtKB-SubCell"/>
</dbReference>
<evidence type="ECO:0000256" key="1">
    <source>
        <dbReference type="ARBA" id="ARBA00004202"/>
    </source>
</evidence>
<dbReference type="PROSITE" id="PS50893">
    <property type="entry name" value="ABC_TRANSPORTER_2"/>
    <property type="match status" value="1"/>
</dbReference>
<evidence type="ECO:0000256" key="6">
    <source>
        <dbReference type="ARBA" id="ARBA00022741"/>
    </source>
</evidence>
<comment type="caution">
    <text evidence="11">The sequence shown here is derived from an EMBL/GenBank/DDBJ whole genome shotgun (WGS) entry which is preliminary data.</text>
</comment>
<feature type="domain" description="ABC transporter" evidence="10">
    <location>
        <begin position="16"/>
        <end position="263"/>
    </location>
</feature>
<accession>A0A2I1JVY2</accession>
<dbReference type="InterPro" id="IPR050388">
    <property type="entry name" value="ABC_Ni/Peptide_Import"/>
</dbReference>
<dbReference type="AlphaFoldDB" id="A0A2I1JVY2"/>
<dbReference type="InterPro" id="IPR027417">
    <property type="entry name" value="P-loop_NTPase"/>
</dbReference>
<comment type="similarity">
    <text evidence="2">Belongs to the ABC transporter superfamily.</text>
</comment>
<dbReference type="SUPFAM" id="SSF52540">
    <property type="entry name" value="P-loop containing nucleoside triphosphate hydrolases"/>
    <property type="match status" value="1"/>
</dbReference>